<dbReference type="PANTHER" id="PTHR10775:SF182">
    <property type="entry name" value="TRANSPOSON, EN_SPM-LIKE, TRANSPOSASE-ASSOCIATED DOMAIN PROTEIN-RELATED"/>
    <property type="match status" value="1"/>
</dbReference>
<accession>A0A061F2Y2</accession>
<evidence type="ECO:0000256" key="1">
    <source>
        <dbReference type="SAM" id="MobiDB-lite"/>
    </source>
</evidence>
<gene>
    <name evidence="2" type="ORF">TCM_024167</name>
</gene>
<evidence type="ECO:0000313" key="2">
    <source>
        <dbReference type="EMBL" id="EOY08889.1"/>
    </source>
</evidence>
<protein>
    <submittedName>
        <fullName evidence="2">Integrase-like protein</fullName>
    </submittedName>
</protein>
<dbReference type="Proteomes" id="UP000026915">
    <property type="component" value="Chromosome 5"/>
</dbReference>
<dbReference type="AlphaFoldDB" id="A0A061F2Y2"/>
<dbReference type="InParanoid" id="A0A061F2Y2"/>
<dbReference type="EMBL" id="CM001883">
    <property type="protein sequence ID" value="EOY08889.1"/>
    <property type="molecule type" value="Genomic_DNA"/>
</dbReference>
<keyword evidence="3" id="KW-1185">Reference proteome</keyword>
<proteinExistence type="predicted"/>
<name>A0A061F2Y2_THECC</name>
<feature type="compositionally biased region" description="Basic and acidic residues" evidence="1">
    <location>
        <begin position="215"/>
        <end position="236"/>
    </location>
</feature>
<reference evidence="2 3" key="1">
    <citation type="journal article" date="2013" name="Genome Biol.">
        <title>The genome sequence of the most widely cultivated cacao type and its use to identify candidate genes regulating pod color.</title>
        <authorList>
            <person name="Motamayor J.C."/>
            <person name="Mockaitis K."/>
            <person name="Schmutz J."/>
            <person name="Haiminen N."/>
            <person name="Iii D.L."/>
            <person name="Cornejo O."/>
            <person name="Findley S.D."/>
            <person name="Zheng P."/>
            <person name="Utro F."/>
            <person name="Royaert S."/>
            <person name="Saski C."/>
            <person name="Jenkins J."/>
            <person name="Podicheti R."/>
            <person name="Zhao M."/>
            <person name="Scheffler B.E."/>
            <person name="Stack J.C."/>
            <person name="Feltus F.A."/>
            <person name="Mustiga G.M."/>
            <person name="Amores F."/>
            <person name="Phillips W."/>
            <person name="Marelli J.P."/>
            <person name="May G.D."/>
            <person name="Shapiro H."/>
            <person name="Ma J."/>
            <person name="Bustamante C.D."/>
            <person name="Schnell R.J."/>
            <person name="Main D."/>
            <person name="Gilbert D."/>
            <person name="Parida L."/>
            <person name="Kuhn D.N."/>
        </authorList>
    </citation>
    <scope>NUCLEOTIDE SEQUENCE [LARGE SCALE GENOMIC DNA]</scope>
    <source>
        <strain evidence="3">cv. Matina 1-6</strain>
    </source>
</reference>
<dbReference type="PANTHER" id="PTHR10775">
    <property type="entry name" value="OS08G0208400 PROTEIN"/>
    <property type="match status" value="1"/>
</dbReference>
<dbReference type="Gramene" id="EOY08889">
    <property type="protein sequence ID" value="EOY08889"/>
    <property type="gene ID" value="TCM_024167"/>
</dbReference>
<evidence type="ECO:0000313" key="3">
    <source>
        <dbReference type="Proteomes" id="UP000026915"/>
    </source>
</evidence>
<sequence length="351" mass="40299">MGSRLAFREMSVYQGTAVVVTSSRGVPDRDSIFWELPYWHSNLIRHNLDVMHIEQTVFENLFNTLLDIKGKSKDNLKAILNLKTYCKQLDLDLVEHNGKFFQPKSAFTLTKEQINDYKAIEINILLNCEELEPYIEKYDEETRKVIPNISNGELEKSRETNFESWLRNFVNIPRIVENNKDQVDSHVENISYCPSRLVSESGLEEVEPILELEEENQRGYDDEFEKEEREKEEDKYLFEESKEQNVVVEGLEFNYSSSDDSTNDESEDIQGDIPPLVPPSALPTTIEPPSTQPTTAMPPSIQPIIVEPPSTQPITIMPHSIQLLIVEPPSTQPIIIMPHSIQLLTIKPLLT</sequence>
<feature type="region of interest" description="Disordered" evidence="1">
    <location>
        <begin position="214"/>
        <end position="236"/>
    </location>
</feature>
<organism evidence="2 3">
    <name type="scientific">Theobroma cacao</name>
    <name type="common">Cacao</name>
    <name type="synonym">Cocoa</name>
    <dbReference type="NCBI Taxonomy" id="3641"/>
    <lineage>
        <taxon>Eukaryota</taxon>
        <taxon>Viridiplantae</taxon>
        <taxon>Streptophyta</taxon>
        <taxon>Embryophyta</taxon>
        <taxon>Tracheophyta</taxon>
        <taxon>Spermatophyta</taxon>
        <taxon>Magnoliopsida</taxon>
        <taxon>eudicotyledons</taxon>
        <taxon>Gunneridae</taxon>
        <taxon>Pentapetalae</taxon>
        <taxon>rosids</taxon>
        <taxon>malvids</taxon>
        <taxon>Malvales</taxon>
        <taxon>Malvaceae</taxon>
        <taxon>Byttnerioideae</taxon>
        <taxon>Theobroma</taxon>
    </lineage>
</organism>
<dbReference type="HOGENOM" id="CLU_790871_0_0_1"/>